<reference evidence="2" key="1">
    <citation type="journal article" date="2020" name="Stud. Mycol.">
        <title>101 Dothideomycetes genomes: a test case for predicting lifestyles and emergence of pathogens.</title>
        <authorList>
            <person name="Haridas S."/>
            <person name="Albert R."/>
            <person name="Binder M."/>
            <person name="Bloem J."/>
            <person name="Labutti K."/>
            <person name="Salamov A."/>
            <person name="Andreopoulos B."/>
            <person name="Baker S."/>
            <person name="Barry K."/>
            <person name="Bills G."/>
            <person name="Bluhm B."/>
            <person name="Cannon C."/>
            <person name="Castanera R."/>
            <person name="Culley D."/>
            <person name="Daum C."/>
            <person name="Ezra D."/>
            <person name="Gonzalez J."/>
            <person name="Henrissat B."/>
            <person name="Kuo A."/>
            <person name="Liang C."/>
            <person name="Lipzen A."/>
            <person name="Lutzoni F."/>
            <person name="Magnuson J."/>
            <person name="Mondo S."/>
            <person name="Nolan M."/>
            <person name="Ohm R."/>
            <person name="Pangilinan J."/>
            <person name="Park H.-J."/>
            <person name="Ramirez L."/>
            <person name="Alfaro M."/>
            <person name="Sun H."/>
            <person name="Tritt A."/>
            <person name="Yoshinaga Y."/>
            <person name="Zwiers L.-H."/>
            <person name="Turgeon B."/>
            <person name="Goodwin S."/>
            <person name="Spatafora J."/>
            <person name="Crous P."/>
            <person name="Grigoriev I."/>
        </authorList>
    </citation>
    <scope>NUCLEOTIDE SEQUENCE</scope>
    <source>
        <strain evidence="2">CBS 122367</strain>
    </source>
</reference>
<dbReference type="Gene3D" id="3.40.50.1820">
    <property type="entry name" value="alpha/beta hydrolase"/>
    <property type="match status" value="1"/>
</dbReference>
<keyword evidence="3" id="KW-1185">Reference proteome</keyword>
<feature type="region of interest" description="Disordered" evidence="1">
    <location>
        <begin position="219"/>
        <end position="259"/>
    </location>
</feature>
<dbReference type="EMBL" id="MU005575">
    <property type="protein sequence ID" value="KAF2687376.1"/>
    <property type="molecule type" value="Genomic_DNA"/>
</dbReference>
<gene>
    <name evidence="2" type="ORF">K458DRAFT_296874</name>
</gene>
<evidence type="ECO:0000313" key="3">
    <source>
        <dbReference type="Proteomes" id="UP000799291"/>
    </source>
</evidence>
<evidence type="ECO:0000313" key="2">
    <source>
        <dbReference type="EMBL" id="KAF2687376.1"/>
    </source>
</evidence>
<dbReference type="OrthoDB" id="294702at2759"/>
<dbReference type="SUPFAM" id="SSF53474">
    <property type="entry name" value="alpha/beta-Hydrolases"/>
    <property type="match status" value="1"/>
</dbReference>
<feature type="compositionally biased region" description="Pro residues" evidence="1">
    <location>
        <begin position="225"/>
        <end position="236"/>
    </location>
</feature>
<dbReference type="InterPro" id="IPR029058">
    <property type="entry name" value="AB_hydrolase_fold"/>
</dbReference>
<evidence type="ECO:0008006" key="4">
    <source>
        <dbReference type="Google" id="ProtNLM"/>
    </source>
</evidence>
<organism evidence="2 3">
    <name type="scientific">Lentithecium fluviatile CBS 122367</name>
    <dbReference type="NCBI Taxonomy" id="1168545"/>
    <lineage>
        <taxon>Eukaryota</taxon>
        <taxon>Fungi</taxon>
        <taxon>Dikarya</taxon>
        <taxon>Ascomycota</taxon>
        <taxon>Pezizomycotina</taxon>
        <taxon>Dothideomycetes</taxon>
        <taxon>Pleosporomycetidae</taxon>
        <taxon>Pleosporales</taxon>
        <taxon>Massarineae</taxon>
        <taxon>Lentitheciaceae</taxon>
        <taxon>Lentithecium</taxon>
    </lineage>
</organism>
<accession>A0A6G1JA18</accession>
<name>A0A6G1JA18_9PLEO</name>
<protein>
    <recommendedName>
        <fullName evidence="4">Alpha/beta-hydrolase</fullName>
    </recommendedName>
</protein>
<dbReference type="AlphaFoldDB" id="A0A6G1JA18"/>
<dbReference type="Proteomes" id="UP000799291">
    <property type="component" value="Unassembled WGS sequence"/>
</dbReference>
<proteinExistence type="predicted"/>
<evidence type="ECO:0000256" key="1">
    <source>
        <dbReference type="SAM" id="MobiDB-lite"/>
    </source>
</evidence>
<sequence>MAAPEATTDIDDATEAAIIEYLCDRRFHQSFTLPPNPAIGRKKPYRVSFADYGDANSKAVVLFCGAFGTARFDYWHLDLAAKRYKVRIVCPDRPGIGGSDPVDLHKRIDMWLEIVPQLLAHLNISHISLAGYSGGVVYALSTMLTYPNLLHPTKPHACLFSPWVHQSHTDISALHAANFVPSMLISKCKSEDPTAFCDKNISRLEKTAVVIKHAKQALRNKKPKPVLPVPPVPPVQPATHTEPKPEPQSNPEGLLGRDMKDHRITSKIRKLATSYLLAERIDGISADAQLFLKRPGTISWSSPRGIWSDLDDFVPLLMKVIEREKDAEESRYWMIHVSYAKNDDMVGEKGRIWFDSCWLRSSPRPGDMSDAETREWEKSQSSWYYLYGTEVVPNASHNNLMRYCGRSWLKAVRQAMCD</sequence>